<organism evidence="1">
    <name type="scientific">Rhizophora mucronata</name>
    <name type="common">Asiatic mangrove</name>
    <dbReference type="NCBI Taxonomy" id="61149"/>
    <lineage>
        <taxon>Eukaryota</taxon>
        <taxon>Viridiplantae</taxon>
        <taxon>Streptophyta</taxon>
        <taxon>Embryophyta</taxon>
        <taxon>Tracheophyta</taxon>
        <taxon>Spermatophyta</taxon>
        <taxon>Magnoliopsida</taxon>
        <taxon>eudicotyledons</taxon>
        <taxon>Gunneridae</taxon>
        <taxon>Pentapetalae</taxon>
        <taxon>rosids</taxon>
        <taxon>fabids</taxon>
        <taxon>Malpighiales</taxon>
        <taxon>Rhizophoraceae</taxon>
        <taxon>Rhizophora</taxon>
    </lineage>
</organism>
<accession>A0A2P2IM73</accession>
<name>A0A2P2IM73_RHIMU</name>
<proteinExistence type="predicted"/>
<reference evidence="1" key="1">
    <citation type="submission" date="2018-02" db="EMBL/GenBank/DDBJ databases">
        <title>Rhizophora mucronata_Transcriptome.</title>
        <authorList>
            <person name="Meera S.P."/>
            <person name="Sreeshan A."/>
            <person name="Augustine A."/>
        </authorList>
    </citation>
    <scope>NUCLEOTIDE SEQUENCE</scope>
    <source>
        <tissue evidence="1">Leaf</tissue>
    </source>
</reference>
<sequence>MAYIEEIILHGPFINKRQSCFGGIYKPKNEQLI</sequence>
<evidence type="ECO:0000313" key="1">
    <source>
        <dbReference type="EMBL" id="MBW82273.1"/>
    </source>
</evidence>
<dbReference type="AlphaFoldDB" id="A0A2P2IM73"/>
<dbReference type="EMBL" id="GGEC01001790">
    <property type="protein sequence ID" value="MBW82273.1"/>
    <property type="molecule type" value="Transcribed_RNA"/>
</dbReference>
<protein>
    <submittedName>
        <fullName evidence="1">Uncharacterized protein</fullName>
    </submittedName>
</protein>